<dbReference type="PANTHER" id="PTHR33181">
    <property type="entry name" value="OS01G0778500 PROTEIN"/>
    <property type="match status" value="1"/>
</dbReference>
<sequence>MARDRAMKCWDKMILPATLVWIGISARLSLRKTGLRKLREEVSTCEYEDIQVMWEMLRRTDTEVAQSLPANRRQLRKRRRRWIVLDWASYNLCSNF</sequence>
<organism evidence="1 2">
    <name type="scientific">Vanilla planifolia</name>
    <name type="common">Vanilla</name>
    <dbReference type="NCBI Taxonomy" id="51239"/>
    <lineage>
        <taxon>Eukaryota</taxon>
        <taxon>Viridiplantae</taxon>
        <taxon>Streptophyta</taxon>
        <taxon>Embryophyta</taxon>
        <taxon>Tracheophyta</taxon>
        <taxon>Spermatophyta</taxon>
        <taxon>Magnoliopsida</taxon>
        <taxon>Liliopsida</taxon>
        <taxon>Asparagales</taxon>
        <taxon>Orchidaceae</taxon>
        <taxon>Vanilloideae</taxon>
        <taxon>Vanilleae</taxon>
        <taxon>Vanilla</taxon>
    </lineage>
</organism>
<protein>
    <submittedName>
        <fullName evidence="1">Uncharacterized protein</fullName>
    </submittedName>
</protein>
<proteinExistence type="predicted"/>
<evidence type="ECO:0000313" key="2">
    <source>
        <dbReference type="Proteomes" id="UP000636800"/>
    </source>
</evidence>
<dbReference type="EMBL" id="JADCNL010000080">
    <property type="protein sequence ID" value="KAG0450954.1"/>
    <property type="molecule type" value="Genomic_DNA"/>
</dbReference>
<dbReference type="OrthoDB" id="551672at2759"/>
<dbReference type="Proteomes" id="UP000636800">
    <property type="component" value="Unassembled WGS sequence"/>
</dbReference>
<reference evidence="1 2" key="1">
    <citation type="journal article" date="2020" name="Nat. Food">
        <title>A phased Vanilla planifolia genome enables genetic improvement of flavour and production.</title>
        <authorList>
            <person name="Hasing T."/>
            <person name="Tang H."/>
            <person name="Brym M."/>
            <person name="Khazi F."/>
            <person name="Huang T."/>
            <person name="Chambers A.H."/>
        </authorList>
    </citation>
    <scope>NUCLEOTIDE SEQUENCE [LARGE SCALE GENOMIC DNA]</scope>
    <source>
        <tissue evidence="1">Leaf</tissue>
    </source>
</reference>
<name>A0A835U627_VANPL</name>
<dbReference type="PANTHER" id="PTHR33181:SF4">
    <property type="entry name" value="OVULE PROTEIN"/>
    <property type="match status" value="1"/>
</dbReference>
<comment type="caution">
    <text evidence="1">The sequence shown here is derived from an EMBL/GenBank/DDBJ whole genome shotgun (WGS) entry which is preliminary data.</text>
</comment>
<accession>A0A835U627</accession>
<gene>
    <name evidence="1" type="ORF">HPP92_026648</name>
</gene>
<keyword evidence="2" id="KW-1185">Reference proteome</keyword>
<dbReference type="AlphaFoldDB" id="A0A835U627"/>
<evidence type="ECO:0000313" key="1">
    <source>
        <dbReference type="EMBL" id="KAG0450954.1"/>
    </source>
</evidence>